<evidence type="ECO:0000256" key="1">
    <source>
        <dbReference type="SAM" id="Phobius"/>
    </source>
</evidence>
<feature type="transmembrane region" description="Helical" evidence="1">
    <location>
        <begin position="39"/>
        <end position="57"/>
    </location>
</feature>
<keyword evidence="1" id="KW-0472">Membrane</keyword>
<dbReference type="AlphaFoldDB" id="A0A1W1C8U1"/>
<proteinExistence type="predicted"/>
<feature type="transmembrane region" description="Helical" evidence="1">
    <location>
        <begin position="6"/>
        <end position="27"/>
    </location>
</feature>
<keyword evidence="1" id="KW-1133">Transmembrane helix</keyword>
<name>A0A1W1C8U1_9ZZZZ</name>
<reference evidence="2" key="1">
    <citation type="submission" date="2016-10" db="EMBL/GenBank/DDBJ databases">
        <authorList>
            <person name="de Groot N.N."/>
        </authorList>
    </citation>
    <scope>NUCLEOTIDE SEQUENCE</scope>
</reference>
<gene>
    <name evidence="2" type="ORF">MNB_SV-9-414</name>
</gene>
<protein>
    <submittedName>
        <fullName evidence="2">Uncharacterized protein</fullName>
    </submittedName>
</protein>
<accession>A0A1W1C8U1</accession>
<organism evidence="2">
    <name type="scientific">hydrothermal vent metagenome</name>
    <dbReference type="NCBI Taxonomy" id="652676"/>
    <lineage>
        <taxon>unclassified sequences</taxon>
        <taxon>metagenomes</taxon>
        <taxon>ecological metagenomes</taxon>
    </lineage>
</organism>
<keyword evidence="1" id="KW-0812">Transmembrane</keyword>
<evidence type="ECO:0000313" key="2">
    <source>
        <dbReference type="EMBL" id="SFV62278.1"/>
    </source>
</evidence>
<sequence>MKSFFILEGGYLVIAFIILLITLFVSTRPFMAEGSVKKGLISVAIVLSFFIGLHFRITTNRMNEVKEAFNNNKDILCESRMQRKVAQTVTVNKSNEWRMNGDNFASPNYNREFHSARCIVK</sequence>
<dbReference type="EMBL" id="FPHG01000051">
    <property type="protein sequence ID" value="SFV62278.1"/>
    <property type="molecule type" value="Genomic_DNA"/>
</dbReference>